<protein>
    <recommendedName>
        <fullName evidence="3">Aminotransferase</fullName>
        <ecNumber evidence="3">2.6.1.-</ecNumber>
    </recommendedName>
</protein>
<dbReference type="InterPro" id="IPR004838">
    <property type="entry name" value="NHTrfase_class1_PyrdxlP-BS"/>
</dbReference>
<accession>A0A6N9TUC0</accession>
<dbReference type="InterPro" id="IPR015421">
    <property type="entry name" value="PyrdxlP-dep_Trfase_major"/>
</dbReference>
<dbReference type="InterPro" id="IPR015422">
    <property type="entry name" value="PyrdxlP-dep_Trfase_small"/>
</dbReference>
<dbReference type="GO" id="GO:0008483">
    <property type="term" value="F:transaminase activity"/>
    <property type="evidence" value="ECO:0007669"/>
    <property type="project" value="UniProtKB-KW"/>
</dbReference>
<dbReference type="AlphaFoldDB" id="A0A6N9TUC0"/>
<dbReference type="RefSeq" id="WP_163299444.1">
    <property type="nucleotide sequence ID" value="NZ_JAAGRR010000152.1"/>
</dbReference>
<dbReference type="EC" id="2.6.1.-" evidence="3"/>
<evidence type="ECO:0000256" key="1">
    <source>
        <dbReference type="ARBA" id="ARBA00001933"/>
    </source>
</evidence>
<reference evidence="5 6" key="1">
    <citation type="submission" date="2020-02" db="EMBL/GenBank/DDBJ databases">
        <title>Comparative genomics of sulfur disproportionating microorganisms.</title>
        <authorList>
            <person name="Ward L.M."/>
            <person name="Bertran E."/>
            <person name="Johnston D.T."/>
        </authorList>
    </citation>
    <scope>NUCLEOTIDE SEQUENCE [LARGE SCALE GENOMIC DNA]</scope>
    <source>
        <strain evidence="5 6">DSM 100025</strain>
    </source>
</reference>
<dbReference type="SUPFAM" id="SSF53383">
    <property type="entry name" value="PLP-dependent transferases"/>
    <property type="match status" value="1"/>
</dbReference>
<evidence type="ECO:0000313" key="5">
    <source>
        <dbReference type="EMBL" id="NDY43334.1"/>
    </source>
</evidence>
<evidence type="ECO:0000256" key="3">
    <source>
        <dbReference type="RuleBase" id="RU000481"/>
    </source>
</evidence>
<dbReference type="InterPro" id="IPR004839">
    <property type="entry name" value="Aminotransferase_I/II_large"/>
</dbReference>
<dbReference type="Proteomes" id="UP000469346">
    <property type="component" value="Unassembled WGS sequence"/>
</dbReference>
<dbReference type="EMBL" id="JAAGRR010000152">
    <property type="protein sequence ID" value="NDY43334.1"/>
    <property type="molecule type" value="Genomic_DNA"/>
</dbReference>
<dbReference type="PROSITE" id="PS00105">
    <property type="entry name" value="AA_TRANSFER_CLASS_1"/>
    <property type="match status" value="1"/>
</dbReference>
<evidence type="ECO:0000259" key="4">
    <source>
        <dbReference type="Pfam" id="PF00155"/>
    </source>
</evidence>
<proteinExistence type="inferred from homology"/>
<organism evidence="5 6">
    <name type="scientific">Dissulfurirhabdus thermomarina</name>
    <dbReference type="NCBI Taxonomy" id="1765737"/>
    <lineage>
        <taxon>Bacteria</taxon>
        <taxon>Deltaproteobacteria</taxon>
        <taxon>Dissulfurirhabdaceae</taxon>
        <taxon>Dissulfurirhabdus</taxon>
    </lineage>
</organism>
<comment type="caution">
    <text evidence="5">The sequence shown here is derived from an EMBL/GenBank/DDBJ whole genome shotgun (WGS) entry which is preliminary data.</text>
</comment>
<keyword evidence="3 5" id="KW-0808">Transferase</keyword>
<name>A0A6N9TUC0_DISTH</name>
<sequence length="363" mass="39057">MLHGHGGDVHGLARELGRSPGEILDFSGNISPLGPPEGLREALFACYPEVRFLPEVDSRSLREALAARYGGDPEGYLVGAGTTEWIHLLPAALRADPVVVPLPTYADYADAARQAGRPLRMIGPWPGPGEEEALAAALSAAAEEGDRPLCFVCNPNNPTGRFLDPDALRALAEGHPRAAWVVDESYAPFVGPDAATSLLARELPGNLLVLRSFSKIYGVPGLRIGFAAGAPALLAPLRAAARPWSVDRLAQVAGVFLLGATGYEERVRGYWPPERDRLLAAIAEAAPFLRPRPGAAHFTLCEVRPPWTARELTGALRRRGILVRDCGNFEGLRGEWVRISLRTPRENAALVRCLREIAGERSG</sequence>
<dbReference type="PANTHER" id="PTHR42885:SF1">
    <property type="entry name" value="THREONINE-PHOSPHATE DECARBOXYLASE"/>
    <property type="match status" value="1"/>
</dbReference>
<dbReference type="CDD" id="cd00609">
    <property type="entry name" value="AAT_like"/>
    <property type="match status" value="1"/>
</dbReference>
<evidence type="ECO:0000256" key="2">
    <source>
        <dbReference type="ARBA" id="ARBA00022898"/>
    </source>
</evidence>
<keyword evidence="2" id="KW-0663">Pyridoxal phosphate</keyword>
<dbReference type="GO" id="GO:0030170">
    <property type="term" value="F:pyridoxal phosphate binding"/>
    <property type="evidence" value="ECO:0007669"/>
    <property type="project" value="InterPro"/>
</dbReference>
<dbReference type="Gene3D" id="3.40.640.10">
    <property type="entry name" value="Type I PLP-dependent aspartate aminotransferase-like (Major domain)"/>
    <property type="match status" value="1"/>
</dbReference>
<feature type="domain" description="Aminotransferase class I/classII large" evidence="4">
    <location>
        <begin position="46"/>
        <end position="351"/>
    </location>
</feature>
<dbReference type="Pfam" id="PF00155">
    <property type="entry name" value="Aminotran_1_2"/>
    <property type="match status" value="1"/>
</dbReference>
<gene>
    <name evidence="5" type="ORF">G3N55_10840</name>
</gene>
<comment type="similarity">
    <text evidence="3">Belongs to the class-I pyridoxal-phosphate-dependent aminotransferase family.</text>
</comment>
<comment type="cofactor">
    <cofactor evidence="1 3">
        <name>pyridoxal 5'-phosphate</name>
        <dbReference type="ChEBI" id="CHEBI:597326"/>
    </cofactor>
</comment>
<keyword evidence="3 5" id="KW-0032">Aminotransferase</keyword>
<keyword evidence="6" id="KW-1185">Reference proteome</keyword>
<evidence type="ECO:0000313" key="6">
    <source>
        <dbReference type="Proteomes" id="UP000469346"/>
    </source>
</evidence>
<dbReference type="PANTHER" id="PTHR42885">
    <property type="entry name" value="HISTIDINOL-PHOSPHATE AMINOTRANSFERASE-RELATED"/>
    <property type="match status" value="1"/>
</dbReference>
<dbReference type="Gene3D" id="3.90.1150.10">
    <property type="entry name" value="Aspartate Aminotransferase, domain 1"/>
    <property type="match status" value="1"/>
</dbReference>
<dbReference type="InterPro" id="IPR015424">
    <property type="entry name" value="PyrdxlP-dep_Trfase"/>
</dbReference>